<keyword evidence="5" id="KW-0106">Calcium</keyword>
<organism evidence="10 11">
    <name type="scientific">Ridgeia piscesae</name>
    <name type="common">Tubeworm</name>
    <dbReference type="NCBI Taxonomy" id="27915"/>
    <lineage>
        <taxon>Eukaryota</taxon>
        <taxon>Metazoa</taxon>
        <taxon>Spiralia</taxon>
        <taxon>Lophotrochozoa</taxon>
        <taxon>Annelida</taxon>
        <taxon>Polychaeta</taxon>
        <taxon>Sedentaria</taxon>
        <taxon>Canalipalpata</taxon>
        <taxon>Sabellida</taxon>
        <taxon>Siboglinidae</taxon>
        <taxon>Ridgeia</taxon>
    </lineage>
</organism>
<comment type="caution">
    <text evidence="10">The sequence shown here is derived from an EMBL/GenBank/DDBJ whole genome shotgun (WGS) entry which is preliminary data.</text>
</comment>
<comment type="similarity">
    <text evidence="1">Belongs to the isochorismatase family.</text>
</comment>
<dbReference type="InterPro" id="IPR018247">
    <property type="entry name" value="EF_Hand_1_Ca_BS"/>
</dbReference>
<dbReference type="InterPro" id="IPR002048">
    <property type="entry name" value="EF_hand_dom"/>
</dbReference>
<keyword evidence="3" id="KW-0479">Metal-binding</keyword>
<keyword evidence="11" id="KW-1185">Reference proteome</keyword>
<dbReference type="InterPro" id="IPR036380">
    <property type="entry name" value="Isochorismatase-like_sf"/>
</dbReference>
<dbReference type="CDD" id="cd00051">
    <property type="entry name" value="EFh"/>
    <property type="match status" value="1"/>
</dbReference>
<evidence type="ECO:0000259" key="9">
    <source>
        <dbReference type="PROSITE" id="PS50222"/>
    </source>
</evidence>
<dbReference type="InterPro" id="IPR011992">
    <property type="entry name" value="EF-hand-dom_pair"/>
</dbReference>
<dbReference type="GO" id="GO:0008936">
    <property type="term" value="F:nicotinamidase activity"/>
    <property type="evidence" value="ECO:0007669"/>
    <property type="project" value="UniProtKB-EC"/>
</dbReference>
<dbReference type="InterPro" id="IPR000868">
    <property type="entry name" value="Isochorismatase-like_dom"/>
</dbReference>
<dbReference type="Gene3D" id="1.10.238.10">
    <property type="entry name" value="EF-hand"/>
    <property type="match status" value="1"/>
</dbReference>
<evidence type="ECO:0000256" key="5">
    <source>
        <dbReference type="ARBA" id="ARBA00022837"/>
    </source>
</evidence>
<dbReference type="Proteomes" id="UP001209878">
    <property type="component" value="Unassembled WGS sequence"/>
</dbReference>
<dbReference type="CDD" id="cd01011">
    <property type="entry name" value="nicotinamidase"/>
    <property type="match status" value="1"/>
</dbReference>
<protein>
    <recommendedName>
        <fullName evidence="7">nicotinamidase</fullName>
        <ecNumber evidence="7">3.5.1.19</ecNumber>
    </recommendedName>
    <alternativeName>
        <fullName evidence="8">Nicotinamide deamidase</fullName>
    </alternativeName>
</protein>
<evidence type="ECO:0000256" key="7">
    <source>
        <dbReference type="ARBA" id="ARBA00039017"/>
    </source>
</evidence>
<keyword evidence="4" id="KW-0378">Hydrolase</keyword>
<dbReference type="GO" id="GO:0005509">
    <property type="term" value="F:calcium ion binding"/>
    <property type="evidence" value="ECO:0007669"/>
    <property type="project" value="InterPro"/>
</dbReference>
<dbReference type="SUPFAM" id="SSF52499">
    <property type="entry name" value="Isochorismatase-like hydrolases"/>
    <property type="match status" value="1"/>
</dbReference>
<feature type="domain" description="EF-hand" evidence="9">
    <location>
        <begin position="35"/>
        <end position="70"/>
    </location>
</feature>
<accession>A0AAD9KJ18</accession>
<evidence type="ECO:0000313" key="11">
    <source>
        <dbReference type="Proteomes" id="UP001209878"/>
    </source>
</evidence>
<evidence type="ECO:0000256" key="8">
    <source>
        <dbReference type="ARBA" id="ARBA00043224"/>
    </source>
</evidence>
<dbReference type="InterPro" id="IPR052347">
    <property type="entry name" value="Isochorismatase_Nicotinamidase"/>
</dbReference>
<reference evidence="10" key="1">
    <citation type="journal article" date="2023" name="Mol. Biol. Evol.">
        <title>Third-Generation Sequencing Reveals the Adaptive Role of the Epigenome in Three Deep-Sea Polychaetes.</title>
        <authorList>
            <person name="Perez M."/>
            <person name="Aroh O."/>
            <person name="Sun Y."/>
            <person name="Lan Y."/>
            <person name="Juniper S.K."/>
            <person name="Young C.R."/>
            <person name="Angers B."/>
            <person name="Qian P.Y."/>
        </authorList>
    </citation>
    <scope>NUCLEOTIDE SEQUENCE</scope>
    <source>
        <strain evidence="10">R07B-5</strain>
    </source>
</reference>
<evidence type="ECO:0000256" key="6">
    <source>
        <dbReference type="ARBA" id="ARBA00037900"/>
    </source>
</evidence>
<dbReference type="Pfam" id="PF13499">
    <property type="entry name" value="EF-hand_7"/>
    <property type="match status" value="1"/>
</dbReference>
<dbReference type="EMBL" id="JAODUO010000994">
    <property type="protein sequence ID" value="KAK2172094.1"/>
    <property type="molecule type" value="Genomic_DNA"/>
</dbReference>
<dbReference type="Gene3D" id="3.40.50.850">
    <property type="entry name" value="Isochorismatase-like"/>
    <property type="match status" value="1"/>
</dbReference>
<dbReference type="PANTHER" id="PTHR11080:SF2">
    <property type="entry name" value="LD05707P"/>
    <property type="match status" value="1"/>
</dbReference>
<proteinExistence type="inferred from homology"/>
<feature type="domain" description="EF-hand" evidence="9">
    <location>
        <begin position="77"/>
        <end position="112"/>
    </location>
</feature>
<evidence type="ECO:0000256" key="1">
    <source>
        <dbReference type="ARBA" id="ARBA00006336"/>
    </source>
</evidence>
<gene>
    <name evidence="10" type="ORF">NP493_994g02037</name>
</gene>
<dbReference type="SUPFAM" id="SSF47473">
    <property type="entry name" value="EF-hand"/>
    <property type="match status" value="1"/>
</dbReference>
<evidence type="ECO:0000256" key="4">
    <source>
        <dbReference type="ARBA" id="ARBA00022801"/>
    </source>
</evidence>
<dbReference type="PROSITE" id="PS00018">
    <property type="entry name" value="EF_HAND_1"/>
    <property type="match status" value="1"/>
</dbReference>
<dbReference type="Pfam" id="PF00857">
    <property type="entry name" value="Isochorismatase"/>
    <property type="match status" value="1"/>
</dbReference>
<sequence length="386" mass="43422">MANVNTSDVAEMRTRNDSVKQKYIFDSYTRRNASCSDAYIRECFDAFDVDGDAYLNEQEFHAMAECLFCHGDKTWPLSEKQLQDTLKLLDTNQDGKIDFDEFRVCWHHWLKQVLAPVSALLIIDVQNDFIDGSLAIRHCPAGQEGAEVVPTINYLLDTVQFHVVVYSLDWHPPDHISFVENVCNREVHKTSKVSAEEAKVMDTVVFAGPPLTPQMMWPAHCVQDTWGSQLHQDLKILKDGIIVNKGTFSDVDSYSAFWDNNKVSQTKLVQELSKRNVTDVYLCGLATDICVGLTAKHALEHGFRTVLIEDACRGVAQSNIDKTKEELRALGAVIVDSSEVADMVKGVDRRPDLGYQAAVNVATAVRIVQEDRKRSQKDNNDDNNGH</sequence>
<dbReference type="PROSITE" id="PS50222">
    <property type="entry name" value="EF_HAND_2"/>
    <property type="match status" value="2"/>
</dbReference>
<dbReference type="SMART" id="SM00054">
    <property type="entry name" value="EFh"/>
    <property type="match status" value="2"/>
</dbReference>
<evidence type="ECO:0000256" key="2">
    <source>
        <dbReference type="ARBA" id="ARBA00022642"/>
    </source>
</evidence>
<evidence type="ECO:0000256" key="3">
    <source>
        <dbReference type="ARBA" id="ARBA00022723"/>
    </source>
</evidence>
<dbReference type="PANTHER" id="PTHR11080">
    <property type="entry name" value="PYRAZINAMIDASE/NICOTINAMIDASE"/>
    <property type="match status" value="1"/>
</dbReference>
<keyword evidence="2" id="KW-0662">Pyridine nucleotide biosynthesis</keyword>
<evidence type="ECO:0000313" key="10">
    <source>
        <dbReference type="EMBL" id="KAK2172094.1"/>
    </source>
</evidence>
<dbReference type="AlphaFoldDB" id="A0AAD9KJ18"/>
<name>A0AAD9KJ18_RIDPI</name>
<comment type="pathway">
    <text evidence="6">Cofactor biosynthesis; nicotinate biosynthesis; nicotinate from nicotinamide: step 1/1.</text>
</comment>
<dbReference type="GO" id="GO:0019363">
    <property type="term" value="P:pyridine nucleotide biosynthetic process"/>
    <property type="evidence" value="ECO:0007669"/>
    <property type="project" value="UniProtKB-KW"/>
</dbReference>
<dbReference type="EC" id="3.5.1.19" evidence="7"/>